<dbReference type="Pfam" id="PF00593">
    <property type="entry name" value="TonB_dep_Rec_b-barrel"/>
    <property type="match status" value="1"/>
</dbReference>
<evidence type="ECO:0000259" key="11">
    <source>
        <dbReference type="Pfam" id="PF07715"/>
    </source>
</evidence>
<dbReference type="Pfam" id="PF07715">
    <property type="entry name" value="Plug"/>
    <property type="match status" value="1"/>
</dbReference>
<dbReference type="Pfam" id="PF13715">
    <property type="entry name" value="CarbopepD_reg_2"/>
    <property type="match status" value="1"/>
</dbReference>
<keyword evidence="12" id="KW-0675">Receptor</keyword>
<comment type="caution">
    <text evidence="12">The sequence shown here is derived from an EMBL/GenBank/DDBJ whole genome shotgun (WGS) entry which is preliminary data.</text>
</comment>
<dbReference type="InterPro" id="IPR008969">
    <property type="entry name" value="CarboxyPept-like_regulatory"/>
</dbReference>
<name>A0A1B8TYF8_9FLAO</name>
<dbReference type="InterPro" id="IPR012910">
    <property type="entry name" value="Plug_dom"/>
</dbReference>
<evidence type="ECO:0000256" key="3">
    <source>
        <dbReference type="ARBA" id="ARBA00022452"/>
    </source>
</evidence>
<keyword evidence="3 8" id="KW-1134">Transmembrane beta strand</keyword>
<dbReference type="InterPro" id="IPR037066">
    <property type="entry name" value="Plug_dom_sf"/>
</dbReference>
<gene>
    <name evidence="12" type="ORF">LPB301_09685</name>
</gene>
<evidence type="ECO:0000256" key="9">
    <source>
        <dbReference type="RuleBase" id="RU003357"/>
    </source>
</evidence>
<accession>A0A1B8TYF8</accession>
<evidence type="ECO:0000256" key="1">
    <source>
        <dbReference type="ARBA" id="ARBA00004571"/>
    </source>
</evidence>
<dbReference type="OrthoDB" id="9805434at2"/>
<evidence type="ECO:0000256" key="7">
    <source>
        <dbReference type="ARBA" id="ARBA00023237"/>
    </source>
</evidence>
<dbReference type="EMBL" id="LSFL01000034">
    <property type="protein sequence ID" value="OBY64687.1"/>
    <property type="molecule type" value="Genomic_DNA"/>
</dbReference>
<dbReference type="Gene3D" id="2.60.40.1120">
    <property type="entry name" value="Carboxypeptidase-like, regulatory domain"/>
    <property type="match status" value="1"/>
</dbReference>
<keyword evidence="5 9" id="KW-0798">TonB box</keyword>
<feature type="domain" description="TonB-dependent receptor-like beta-barrel" evidence="10">
    <location>
        <begin position="415"/>
        <end position="913"/>
    </location>
</feature>
<dbReference type="PANTHER" id="PTHR47234">
    <property type="match status" value="1"/>
</dbReference>
<dbReference type="SUPFAM" id="SSF56935">
    <property type="entry name" value="Porins"/>
    <property type="match status" value="1"/>
</dbReference>
<dbReference type="GO" id="GO:0009279">
    <property type="term" value="C:cell outer membrane"/>
    <property type="evidence" value="ECO:0007669"/>
    <property type="project" value="UniProtKB-SubCell"/>
</dbReference>
<keyword evidence="13" id="KW-1185">Reference proteome</keyword>
<dbReference type="InterPro" id="IPR036942">
    <property type="entry name" value="Beta-barrel_TonB_sf"/>
</dbReference>
<dbReference type="SUPFAM" id="SSF49464">
    <property type="entry name" value="Carboxypeptidase regulatory domain-like"/>
    <property type="match status" value="1"/>
</dbReference>
<comment type="subcellular location">
    <subcellularLocation>
        <location evidence="1 8">Cell outer membrane</location>
        <topology evidence="1 8">Multi-pass membrane protein</topology>
    </subcellularLocation>
</comment>
<dbReference type="STRING" id="996801.BW723_06035"/>
<keyword evidence="7 8" id="KW-0998">Cell outer membrane</keyword>
<evidence type="ECO:0000256" key="6">
    <source>
        <dbReference type="ARBA" id="ARBA00023136"/>
    </source>
</evidence>
<comment type="similarity">
    <text evidence="8 9">Belongs to the TonB-dependent receptor family.</text>
</comment>
<dbReference type="AlphaFoldDB" id="A0A1B8TYF8"/>
<keyword evidence="6 8" id="KW-0472">Membrane</keyword>
<proteinExistence type="inferred from homology"/>
<evidence type="ECO:0000256" key="2">
    <source>
        <dbReference type="ARBA" id="ARBA00022448"/>
    </source>
</evidence>
<dbReference type="RefSeq" id="WP_068360810.1">
    <property type="nucleotide sequence ID" value="NZ_CP019337.1"/>
</dbReference>
<evidence type="ECO:0000259" key="10">
    <source>
        <dbReference type="Pfam" id="PF00593"/>
    </source>
</evidence>
<feature type="domain" description="TonB-dependent receptor plug" evidence="11">
    <location>
        <begin position="118"/>
        <end position="239"/>
    </location>
</feature>
<dbReference type="Gene3D" id="2.40.170.20">
    <property type="entry name" value="TonB-dependent receptor, beta-barrel domain"/>
    <property type="match status" value="1"/>
</dbReference>
<evidence type="ECO:0000256" key="8">
    <source>
        <dbReference type="PROSITE-ProRule" id="PRU01360"/>
    </source>
</evidence>
<evidence type="ECO:0000313" key="13">
    <source>
        <dbReference type="Proteomes" id="UP000092612"/>
    </source>
</evidence>
<reference evidence="13" key="1">
    <citation type="submission" date="2016-02" db="EMBL/GenBank/DDBJ databases">
        <title>Paenibacillus sp. LPB0068, isolated from Crassostrea gigas.</title>
        <authorList>
            <person name="Shin S.-K."/>
            <person name="Yi H."/>
        </authorList>
    </citation>
    <scope>NUCLEOTIDE SEQUENCE [LARGE SCALE GENOMIC DNA]</scope>
    <source>
        <strain evidence="13">KCTC 23969</strain>
    </source>
</reference>
<evidence type="ECO:0000256" key="5">
    <source>
        <dbReference type="ARBA" id="ARBA00023077"/>
    </source>
</evidence>
<evidence type="ECO:0000256" key="4">
    <source>
        <dbReference type="ARBA" id="ARBA00022692"/>
    </source>
</evidence>
<dbReference type="Proteomes" id="UP000092612">
    <property type="component" value="Unassembled WGS sequence"/>
</dbReference>
<dbReference type="Gene3D" id="2.170.130.10">
    <property type="entry name" value="TonB-dependent receptor, plug domain"/>
    <property type="match status" value="1"/>
</dbReference>
<dbReference type="KEGG" id="prn:BW723_06035"/>
<keyword evidence="4 8" id="KW-0812">Transmembrane</keyword>
<dbReference type="PROSITE" id="PS52016">
    <property type="entry name" value="TONB_DEPENDENT_REC_3"/>
    <property type="match status" value="1"/>
</dbReference>
<dbReference type="PANTHER" id="PTHR47234:SF3">
    <property type="entry name" value="SECRETIN_TONB SHORT N-TERMINAL DOMAIN-CONTAINING PROTEIN"/>
    <property type="match status" value="1"/>
</dbReference>
<sequence>MKQKYFLKLITITFMFMLPIGLMAQTVKGKVTDKSGGVLPYMNVLVKGTTNGTVTDDNGEFSISVKSLPITLVVSSMGFATKEVKVATTAYLTIVVADDNALEEVVVIGSRNPNRTAIDSPVPIDIVNVKELALSSPQVNLNQLLNFVAPSFTSNTQTISDGTDHIDPASLRGLGPDQVLVLINGKRRHTSSLVNVNGTFGRGSVGTDLNAIPSASIKRIEVLRDGAAAQYGSDAIAGVINIVLNESVNELSLNVTSGANFSKNANGQTGGVDGETINISANYGLPIGENGGFINFTGDFDFREDYSRMKEWEGNVFNLYNTVERFASNDGYDLTKLLDDDVSDVIQYANAAGINLNGASTKPELQTILSADNTTAELAARGLERKDFNMRVGQSKVRGGRFFANFKLPLDDNGTEIYSFAGLGSRNGNSAGFYRLPNQSRTYTPAYINGFLPEINSTITDKSVAVGIKGKIGEWNVDFSNTYGKNSFDYMIGNTFNASMGNSSPTTFDAGGFAFSQNTVNLDLSKFYEDTFQGLGVAFGAEYRLENYEIIAGETASYSQYTAAGEPITLSTQVPLTDFFGAGRPGGSQVFPGFSPSNELSRGRNSVAGYVDLDATLSEQFSLTAATRFENYSDFGSTVNFKLASIYKVSDNFRIRASFNTGFRAPSLHQLNYNATSTIFDQNGDPQEVGTFANDSRAAKLLGIPQLKEETSSSFSAGFTAKLPESNITFTLDGYVVNIDDRVVYTGQFQGPGTGTELDNLLAQANASAASFFANAIDTQSKGLDFVITHKADLGSNSRLTSDLSATLSKTEQVGDIKSSEVLKNAGLESTYFPEDSRVYLEEAVPRTKFNLTNSFTSGKFNIFLRNVYFGEVTEATTVVANQQVFSSKVVTDLSFGYKAADNLTLTIGANNLLDIYPDMADAAYGNRSSGRFDWSRRAQQFGISGRFLFARLSFNLK</sequence>
<protein>
    <submittedName>
        <fullName evidence="12">TonB-dependent receptor</fullName>
    </submittedName>
</protein>
<keyword evidence="2 8" id="KW-0813">Transport</keyword>
<dbReference type="InterPro" id="IPR039426">
    <property type="entry name" value="TonB-dep_rcpt-like"/>
</dbReference>
<evidence type="ECO:0000313" key="12">
    <source>
        <dbReference type="EMBL" id="OBY64687.1"/>
    </source>
</evidence>
<organism evidence="12 13">
    <name type="scientific">Polaribacter reichenbachii</name>
    <dbReference type="NCBI Taxonomy" id="996801"/>
    <lineage>
        <taxon>Bacteria</taxon>
        <taxon>Pseudomonadati</taxon>
        <taxon>Bacteroidota</taxon>
        <taxon>Flavobacteriia</taxon>
        <taxon>Flavobacteriales</taxon>
        <taxon>Flavobacteriaceae</taxon>
    </lineage>
</organism>
<dbReference type="InterPro" id="IPR000531">
    <property type="entry name" value="Beta-barrel_TonB"/>
</dbReference>